<dbReference type="EMBL" id="JAKJXP020000014">
    <property type="protein sequence ID" value="KAK7755289.1"/>
    <property type="molecule type" value="Genomic_DNA"/>
</dbReference>
<feature type="region of interest" description="Disordered" evidence="1">
    <location>
        <begin position="131"/>
        <end position="487"/>
    </location>
</feature>
<comment type="caution">
    <text evidence="2">The sequence shown here is derived from an EMBL/GenBank/DDBJ whole genome shotgun (WGS) entry which is preliminary data.</text>
</comment>
<keyword evidence="2" id="KW-0675">Receptor</keyword>
<sequence length="487" mass="51578">MPHLGVAMERSLHERTFREGLVDLIARSIVGGLGKRQNAVSNGIQDVQTAFSSWDNCMAAVYCKSQPNMEPGFSNFGAKPEPPQYAEFDSGKKDADSLPAMPSWEGAGSKKVYMEEDSVEMEPLKRPENASAMQTNVGNPSQATVPNSMSPEGRSPYGPPAAQAAPNGYMTAANANMNPYASNGQSYDSYNDGGYGQASQGYADQGYADQGYGAGSALGQGPQQQTYGNTGVYGGQPGQGYPQSRTPGPYNDEAGRLGTPGPYGMGPGRQTPASNGGFGGPPRIASPAIQAAYGYDDASRRPSPGPNAAYGYGDAGRRPSPGPNAAYGYGQRSNTPLSYGQDPNMAGGYGQRSITPGSQTRPYPPPPQRQYPTDQEYPQASEDLSQPFPAPQRQFTGDNTLQHPQPQRDFSESARPLTRPSPGPVESPPTSPIRNVGGFDFTSGYSRATPTPPAQTANGGNAYPGYRPYKPPQREEQGPPQSEWSGI</sequence>
<evidence type="ECO:0000313" key="3">
    <source>
        <dbReference type="Proteomes" id="UP001320420"/>
    </source>
</evidence>
<feature type="compositionally biased region" description="Polar residues" evidence="1">
    <location>
        <begin position="443"/>
        <end position="459"/>
    </location>
</feature>
<keyword evidence="3" id="KW-1185">Reference proteome</keyword>
<evidence type="ECO:0000256" key="1">
    <source>
        <dbReference type="SAM" id="MobiDB-lite"/>
    </source>
</evidence>
<feature type="compositionally biased region" description="Polar residues" evidence="1">
    <location>
        <begin position="173"/>
        <end position="189"/>
    </location>
</feature>
<dbReference type="AlphaFoldDB" id="A0AAN9UTM6"/>
<feature type="compositionally biased region" description="Polar residues" evidence="1">
    <location>
        <begin position="131"/>
        <end position="150"/>
    </location>
</feature>
<name>A0AAN9UTM6_9PEZI</name>
<evidence type="ECO:0000313" key="2">
    <source>
        <dbReference type="EMBL" id="KAK7755289.1"/>
    </source>
</evidence>
<protein>
    <submittedName>
        <fullName evidence="2">Peroxisome chaperone and import receptor</fullName>
    </submittedName>
</protein>
<proteinExistence type="predicted"/>
<feature type="compositionally biased region" description="Pro residues" evidence="1">
    <location>
        <begin position="419"/>
        <end position="431"/>
    </location>
</feature>
<accession>A0AAN9UTM6</accession>
<gene>
    <name evidence="2" type="primary">PEX19_2</name>
    <name evidence="2" type="ORF">SLS62_002794</name>
</gene>
<feature type="compositionally biased region" description="Polar residues" evidence="1">
    <location>
        <begin position="393"/>
        <end position="405"/>
    </location>
</feature>
<organism evidence="2 3">
    <name type="scientific">Diatrype stigma</name>
    <dbReference type="NCBI Taxonomy" id="117547"/>
    <lineage>
        <taxon>Eukaryota</taxon>
        <taxon>Fungi</taxon>
        <taxon>Dikarya</taxon>
        <taxon>Ascomycota</taxon>
        <taxon>Pezizomycotina</taxon>
        <taxon>Sordariomycetes</taxon>
        <taxon>Xylariomycetidae</taxon>
        <taxon>Xylariales</taxon>
        <taxon>Diatrypaceae</taxon>
        <taxon>Diatrype</taxon>
    </lineage>
</organism>
<dbReference type="Proteomes" id="UP001320420">
    <property type="component" value="Unassembled WGS sequence"/>
</dbReference>
<reference evidence="2 3" key="1">
    <citation type="submission" date="2024-02" db="EMBL/GenBank/DDBJ databases">
        <title>De novo assembly and annotation of 12 fungi associated with fruit tree decline syndrome in Ontario, Canada.</title>
        <authorList>
            <person name="Sulman M."/>
            <person name="Ellouze W."/>
            <person name="Ilyukhin E."/>
        </authorList>
    </citation>
    <scope>NUCLEOTIDE SEQUENCE [LARGE SCALE GENOMIC DNA]</scope>
    <source>
        <strain evidence="2 3">M11/M66-122</strain>
    </source>
</reference>